<reference evidence="2 3" key="1">
    <citation type="submission" date="2021-03" db="EMBL/GenBank/DDBJ databases">
        <title>Enterococcal diversity collection.</title>
        <authorList>
            <person name="Gilmore M.S."/>
            <person name="Schwartzman J."/>
            <person name="Van Tyne D."/>
            <person name="Martin M."/>
            <person name="Earl A.M."/>
            <person name="Manson A.L."/>
            <person name="Straub T."/>
            <person name="Salamzade R."/>
            <person name="Saavedra J."/>
            <person name="Lebreton F."/>
            <person name="Prichula J."/>
            <person name="Schaufler K."/>
            <person name="Gaca A."/>
            <person name="Sgardioli B."/>
            <person name="Wagenaar J."/>
            <person name="Strong T."/>
        </authorList>
    </citation>
    <scope>NUCLEOTIDE SEQUENCE [LARGE SCALE GENOMIC DNA]</scope>
    <source>
        <strain evidence="2 3">MJM12</strain>
    </source>
</reference>
<dbReference type="Proteomes" id="UP000664256">
    <property type="component" value="Unassembled WGS sequence"/>
</dbReference>
<evidence type="ECO:0000313" key="3">
    <source>
        <dbReference type="Proteomes" id="UP000664256"/>
    </source>
</evidence>
<proteinExistence type="predicted"/>
<feature type="region of interest" description="Disordered" evidence="1">
    <location>
        <begin position="107"/>
        <end position="162"/>
    </location>
</feature>
<evidence type="ECO:0000256" key="1">
    <source>
        <dbReference type="SAM" id="MobiDB-lite"/>
    </source>
</evidence>
<accession>A0ABS3HAH2</accession>
<dbReference type="EMBL" id="JAFLVT010000019">
    <property type="protein sequence ID" value="MBO0450447.1"/>
    <property type="molecule type" value="Genomic_DNA"/>
</dbReference>
<protein>
    <submittedName>
        <fullName evidence="2">Uncharacterized protein</fullName>
    </submittedName>
</protein>
<keyword evidence="3" id="KW-1185">Reference proteome</keyword>
<sequence>MKKKQKQKLLKQFRPNFEQVRLELFNEIVLKAKKDYNLVLDIFIDPKKKDDMTVAFNNGAQVQQFTVPMDENFNTVVKRIQKQEKGLLARFSTNLADSIASYLQPNLPQGLSSTTAKEDKADKAAAKKPVEIETQPKEVEKEAVTDKDVKKEAEKDGANKEKEVHAPMTVTDFTQAIANFPKFVVNQTDAGYEVVEKTPKEERLLATVAKDSNEFTVEKALERKYKLKTEVIPVIEAFAATPISAR</sequence>
<organism evidence="2 3">
    <name type="scientific">Candidatus Enterococcus myersii</name>
    <dbReference type="NCBI Taxonomy" id="2815322"/>
    <lineage>
        <taxon>Bacteria</taxon>
        <taxon>Bacillati</taxon>
        <taxon>Bacillota</taxon>
        <taxon>Bacilli</taxon>
        <taxon>Lactobacillales</taxon>
        <taxon>Enterococcaceae</taxon>
        <taxon>Enterococcus</taxon>
    </lineage>
</organism>
<feature type="compositionally biased region" description="Basic and acidic residues" evidence="1">
    <location>
        <begin position="116"/>
        <end position="162"/>
    </location>
</feature>
<comment type="caution">
    <text evidence="2">The sequence shown here is derived from an EMBL/GenBank/DDBJ whole genome shotgun (WGS) entry which is preliminary data.</text>
</comment>
<gene>
    <name evidence="2" type="ORF">JZO76_13045</name>
</gene>
<dbReference type="RefSeq" id="WP_206905434.1">
    <property type="nucleotide sequence ID" value="NZ_JAFLVT010000019.1"/>
</dbReference>
<evidence type="ECO:0000313" key="2">
    <source>
        <dbReference type="EMBL" id="MBO0450447.1"/>
    </source>
</evidence>
<name>A0ABS3HAH2_9ENTE</name>